<name>A0A8H6ITI9_9PEZI</name>
<keyword evidence="3" id="KW-1185">Reference proteome</keyword>
<dbReference type="Proteomes" id="UP000652219">
    <property type="component" value="Unassembled WGS sequence"/>
</dbReference>
<feature type="transmembrane region" description="Helical" evidence="1">
    <location>
        <begin position="12"/>
        <end position="41"/>
    </location>
</feature>
<feature type="transmembrane region" description="Helical" evidence="1">
    <location>
        <begin position="122"/>
        <end position="144"/>
    </location>
</feature>
<dbReference type="AlphaFoldDB" id="A0A8H6ITI9"/>
<accession>A0A8H6ITI9</accession>
<comment type="caution">
    <text evidence="2">The sequence shown here is derived from an EMBL/GenBank/DDBJ whole genome shotgun (WGS) entry which is preliminary data.</text>
</comment>
<organism evidence="2 3">
    <name type="scientific">Colletotrichum sojae</name>
    <dbReference type="NCBI Taxonomy" id="2175907"/>
    <lineage>
        <taxon>Eukaryota</taxon>
        <taxon>Fungi</taxon>
        <taxon>Dikarya</taxon>
        <taxon>Ascomycota</taxon>
        <taxon>Pezizomycotina</taxon>
        <taxon>Sordariomycetes</taxon>
        <taxon>Hypocreomycetidae</taxon>
        <taxon>Glomerellales</taxon>
        <taxon>Glomerellaceae</taxon>
        <taxon>Colletotrichum</taxon>
        <taxon>Colletotrichum orchidearum species complex</taxon>
    </lineage>
</organism>
<proteinExistence type="predicted"/>
<evidence type="ECO:0000313" key="2">
    <source>
        <dbReference type="EMBL" id="KAF6796339.1"/>
    </source>
</evidence>
<dbReference type="PANTHER" id="PTHR35394:SF5">
    <property type="entry name" value="DUF3176 DOMAIN-CONTAINING PROTEIN"/>
    <property type="match status" value="1"/>
</dbReference>
<evidence type="ECO:0000313" key="3">
    <source>
        <dbReference type="Proteomes" id="UP000652219"/>
    </source>
</evidence>
<sequence length="210" mass="23096">MSESRPENGVKPLWMIWAFEIACILLSCLLFIAIVSILWIFNDGTLPDWPLRITLNSFVAFLTTLATAAFAVPVSTAMGQMQWIWFNRETPQPLYDLHIVDQASRGAWGSFLLLSRIRLQHFVAIGALVLAISGLTSPLTQLAINYSTRNATLLGTEKAETHAVRDLSVPRDSFGLITAYSVFLAGILDRSEWKGPISHEDAATAGSVSC</sequence>
<keyword evidence="1" id="KW-0812">Transmembrane</keyword>
<keyword evidence="1" id="KW-0472">Membrane</keyword>
<feature type="transmembrane region" description="Helical" evidence="1">
    <location>
        <begin position="53"/>
        <end position="74"/>
    </location>
</feature>
<keyword evidence="1" id="KW-1133">Transmembrane helix</keyword>
<gene>
    <name evidence="2" type="ORF">CSOJ01_13257</name>
</gene>
<dbReference type="EMBL" id="WIGN01000375">
    <property type="protein sequence ID" value="KAF6796339.1"/>
    <property type="molecule type" value="Genomic_DNA"/>
</dbReference>
<reference evidence="2 3" key="1">
    <citation type="journal article" date="2020" name="Phytopathology">
        <title>Genome Sequence Resources of Colletotrichum truncatum, C. plurivorum, C. musicola, and C. sojae: Four Species Pathogenic to Soybean (Glycine max).</title>
        <authorList>
            <person name="Rogerio F."/>
            <person name="Boufleur T.R."/>
            <person name="Ciampi-Guillardi M."/>
            <person name="Sukno S.A."/>
            <person name="Thon M.R."/>
            <person name="Massola Junior N.S."/>
            <person name="Baroncelli R."/>
        </authorList>
    </citation>
    <scope>NUCLEOTIDE SEQUENCE [LARGE SCALE GENOMIC DNA]</scope>
    <source>
        <strain evidence="2 3">LFN0009</strain>
    </source>
</reference>
<dbReference type="PANTHER" id="PTHR35394">
    <property type="entry name" value="DUF3176 DOMAIN-CONTAINING PROTEIN"/>
    <property type="match status" value="1"/>
</dbReference>
<dbReference type="Pfam" id="PF11374">
    <property type="entry name" value="DUF3176"/>
    <property type="match status" value="1"/>
</dbReference>
<dbReference type="InterPro" id="IPR021514">
    <property type="entry name" value="DUF3176"/>
</dbReference>
<protein>
    <submittedName>
        <fullName evidence="2">Uncharacterized protein</fullName>
    </submittedName>
</protein>
<evidence type="ECO:0000256" key="1">
    <source>
        <dbReference type="SAM" id="Phobius"/>
    </source>
</evidence>